<sequence length="347" mass="39326">MRKLLTARQARDAFIVAGQDVSRLYKCVDAGQIERILPEGKQRDAMYPEDQVIAAINNRRRNYVTGFSFHPFTPVKAYVLGFAWADGAIDAPLNVLAFVSKDDLSSLRDVFYPEGDRPVYQRKDGAYQLNVGSQRIVQELVEMGFTPQKSKAGVPAIPQGFEQYFLLGLLDGDGTVYTSTDKVLRVFYCGNRETMELVQATVETLVEVRFSMRKAQGSDNQTVMGRTVTNNHVCHVLQLPTIRDSQTYLTWLYSNIDGIPVLQRKYQKFLDFQQVYKTVIGCFLCDALVARPGTTRRYCDGCNLLLRRLSNRRSDHENRKGVRPRFIDLLTDAEKARIDLDALATLG</sequence>
<reference evidence="1 2" key="1">
    <citation type="submission" date="2023-02" db="EMBL/GenBank/DDBJ databases">
        <title>Dictyobacter halimunensis sp. nov., a new member of the class Ktedonobacteria from forest soil in a geothermal area.</title>
        <authorList>
            <person name="Rachmania M.K."/>
            <person name="Ningsih F."/>
            <person name="Sakai Y."/>
            <person name="Yabe S."/>
            <person name="Yokota A."/>
            <person name="Sjamsuridzal W."/>
        </authorList>
    </citation>
    <scope>NUCLEOTIDE SEQUENCE [LARGE SCALE GENOMIC DNA]</scope>
    <source>
        <strain evidence="1 2">S3.2.2.5</strain>
    </source>
</reference>
<organism evidence="1 2">
    <name type="scientific">Dictyobacter halimunensis</name>
    <dbReference type="NCBI Taxonomy" id="3026934"/>
    <lineage>
        <taxon>Bacteria</taxon>
        <taxon>Bacillati</taxon>
        <taxon>Chloroflexota</taxon>
        <taxon>Ktedonobacteria</taxon>
        <taxon>Ktedonobacterales</taxon>
        <taxon>Dictyobacteraceae</taxon>
        <taxon>Dictyobacter</taxon>
    </lineage>
</organism>
<dbReference type="RefSeq" id="WP_338248008.1">
    <property type="nucleotide sequence ID" value="NZ_BSRI01000001.1"/>
</dbReference>
<evidence type="ECO:0000313" key="2">
    <source>
        <dbReference type="Proteomes" id="UP001344906"/>
    </source>
</evidence>
<dbReference type="EMBL" id="BSRI01000001">
    <property type="protein sequence ID" value="GLV54315.1"/>
    <property type="molecule type" value="Genomic_DNA"/>
</dbReference>
<evidence type="ECO:0000313" key="1">
    <source>
        <dbReference type="EMBL" id="GLV54315.1"/>
    </source>
</evidence>
<accession>A0ABQ6FJE2</accession>
<dbReference type="Proteomes" id="UP001344906">
    <property type="component" value="Unassembled WGS sequence"/>
</dbReference>
<protein>
    <recommendedName>
        <fullName evidence="3">DOD-type homing endonuclease domain-containing protein</fullName>
    </recommendedName>
</protein>
<gene>
    <name evidence="1" type="ORF">KDH_11630</name>
</gene>
<evidence type="ECO:0008006" key="3">
    <source>
        <dbReference type="Google" id="ProtNLM"/>
    </source>
</evidence>
<name>A0ABQ6FJE2_9CHLR</name>
<proteinExistence type="predicted"/>
<comment type="caution">
    <text evidence="1">The sequence shown here is derived from an EMBL/GenBank/DDBJ whole genome shotgun (WGS) entry which is preliminary data.</text>
</comment>
<keyword evidence="2" id="KW-1185">Reference proteome</keyword>